<name>A0ABS5G016_9BRAD</name>
<dbReference type="Proteomes" id="UP001314635">
    <property type="component" value="Unassembled WGS sequence"/>
</dbReference>
<sequence length="333" mass="37528">MKPSAEAQKPAGSGSCWEASQMVHATCSKTGRAGTPMSIERPKIFVTKKNISVEPRRSSSPTDAEIKDLRKGVVTASRVSAFYTNHIAKARLANRRPMIMQRDAVQILTQMRGQKVYVCEQPSENERIIHAASMLWDEEIPVPERNADKRYKVERFLEIGTQVSELAGYGFQWLLTAIILLEQLLYDPTGTVYAATYGDNDVAGPNFIKNMMFLPWEDVPETVLALRLHHLDSGGELSRGVKWFRPTLRTVEGAAHLIVDIDQNPNRSAKGDGAQIPEIELRFDENEFQKVSYKELVEFAHALIANPPKTYSELKQFSSRTLSPTFLDFEGKW</sequence>
<gene>
    <name evidence="1" type="ORF">JQ619_02630</name>
</gene>
<proteinExistence type="predicted"/>
<organism evidence="1 2">
    <name type="scientific">Bradyrhizobium denitrificans</name>
    <dbReference type="NCBI Taxonomy" id="2734912"/>
    <lineage>
        <taxon>Bacteria</taxon>
        <taxon>Pseudomonadati</taxon>
        <taxon>Pseudomonadota</taxon>
        <taxon>Alphaproteobacteria</taxon>
        <taxon>Hyphomicrobiales</taxon>
        <taxon>Nitrobacteraceae</taxon>
        <taxon>Bradyrhizobium</taxon>
    </lineage>
</organism>
<evidence type="ECO:0000313" key="1">
    <source>
        <dbReference type="EMBL" id="MBR1134653.1"/>
    </source>
</evidence>
<dbReference type="EMBL" id="JAFCLK010000002">
    <property type="protein sequence ID" value="MBR1134653.1"/>
    <property type="molecule type" value="Genomic_DNA"/>
</dbReference>
<evidence type="ECO:0000313" key="2">
    <source>
        <dbReference type="Proteomes" id="UP001314635"/>
    </source>
</evidence>
<comment type="caution">
    <text evidence="1">The sequence shown here is derived from an EMBL/GenBank/DDBJ whole genome shotgun (WGS) entry which is preliminary data.</text>
</comment>
<accession>A0ABS5G016</accession>
<keyword evidence="2" id="KW-1185">Reference proteome</keyword>
<reference evidence="2" key="1">
    <citation type="journal article" date="2021" name="ISME J.">
        <title>Evolutionary origin and ecological implication of a unique nif island in free-living Bradyrhizobium lineages.</title>
        <authorList>
            <person name="Tao J."/>
        </authorList>
    </citation>
    <scope>NUCLEOTIDE SEQUENCE [LARGE SCALE GENOMIC DNA]</scope>
    <source>
        <strain evidence="2">SZCCT0094</strain>
    </source>
</reference>
<protein>
    <submittedName>
        <fullName evidence="1">Uncharacterized protein</fullName>
    </submittedName>
</protein>